<feature type="transmembrane region" description="Helical" evidence="2">
    <location>
        <begin position="399"/>
        <end position="418"/>
    </location>
</feature>
<feature type="region of interest" description="Disordered" evidence="1">
    <location>
        <begin position="1"/>
        <end position="24"/>
    </location>
</feature>
<keyword evidence="2" id="KW-1133">Transmembrane helix</keyword>
<dbReference type="OrthoDB" id="9767931at2"/>
<feature type="compositionally biased region" description="Polar residues" evidence="1">
    <location>
        <begin position="1"/>
        <end position="17"/>
    </location>
</feature>
<proteinExistence type="predicted"/>
<evidence type="ECO:0000256" key="1">
    <source>
        <dbReference type="SAM" id="MobiDB-lite"/>
    </source>
</evidence>
<evidence type="ECO:0000256" key="2">
    <source>
        <dbReference type="SAM" id="Phobius"/>
    </source>
</evidence>
<feature type="transmembrane region" description="Helical" evidence="2">
    <location>
        <begin position="438"/>
        <end position="466"/>
    </location>
</feature>
<feature type="transmembrane region" description="Helical" evidence="2">
    <location>
        <begin position="518"/>
        <end position="542"/>
    </location>
</feature>
<feature type="region of interest" description="Disordered" evidence="1">
    <location>
        <begin position="96"/>
        <end position="256"/>
    </location>
</feature>
<dbReference type="Proteomes" id="UP000198765">
    <property type="component" value="Chromosome I"/>
</dbReference>
<keyword evidence="4" id="KW-1185">Reference proteome</keyword>
<feature type="compositionally biased region" description="Low complexity" evidence="1">
    <location>
        <begin position="126"/>
        <end position="191"/>
    </location>
</feature>
<feature type="transmembrane region" description="Helical" evidence="2">
    <location>
        <begin position="320"/>
        <end position="338"/>
    </location>
</feature>
<protein>
    <submittedName>
        <fullName evidence="3">Uncharacterized protein</fullName>
    </submittedName>
</protein>
<dbReference type="PATRIC" id="fig|299146.4.peg.5898"/>
<feature type="compositionally biased region" description="Low complexity" evidence="1">
    <location>
        <begin position="217"/>
        <end position="230"/>
    </location>
</feature>
<feature type="transmembrane region" description="Helical" evidence="2">
    <location>
        <begin position="563"/>
        <end position="585"/>
    </location>
</feature>
<feature type="compositionally biased region" description="Pro residues" evidence="1">
    <location>
        <begin position="231"/>
        <end position="240"/>
    </location>
</feature>
<feature type="transmembrane region" description="Helical" evidence="2">
    <location>
        <begin position="597"/>
        <end position="619"/>
    </location>
</feature>
<sequence>MSETPSAPDSSRTTPASGSVGGDVPSDVTPYLLVMPTVDGAPPGMVWPGQEGQPAWAIPVTVPPGTRGYAVFVPLLPAAGDQPVAVPGQPAAPRIMVPAPGVPAQASPPAVEGTGDAPTPAGTENGPTSSPTGATPAPRPTGTAPASDATAAEAGAAAPATQAGAADTPPAGPAPAAAATGATTTDAAASEETPDGETADGRGAAGGTAADEKAVDGPATAGTPAAGTTPSPTPAIPPTAPQTVARPAPAPPPGYPPPYVVTQPVLHPGGGWAPRPPTPRTSFLNARWPGPKQGTGRAVPLAVLAGALGTAFFVPLNRVGIGWVLGWLTLTLGVLLAVRQRTADLPRTERLIRGGWAAAALALLAVLAFRNAWWLVTFCVLGALGCATLAIIGGRLIRSILFGLAATPFAALRGLPWVRRHITASPDAGMVRRVAGSVIATVLVLVVFGPLLASADAAFSEVLAAIVPEINIGTVFRWIFLAAVGGLIAVAAVYTLAAPPDLSTVDKPSSRRLGLLEWAPAIGALTLLFAGFVAVQFTVLFGGDRHVQKVAGLSYSEYARSGFWELLFVTLLTLAVLGGVSRLASREQPVERTVLRILLGLLSALSVVIVVSALSRMWTYQKVYSFTGERIFVMAFELLLGVIFLMILAAGVRWRGGWIPGTTVALAVAMLLGLAVLNPEDYAARRNVLRYEQTGKIDAWYLRALSADATPALTKLPDPVRRCTLSWIADDLDESDPWYAWNLGRYRARQELDRLGPNAVGGPKDCRKADQFDLPKTRRTR</sequence>
<keyword evidence="2" id="KW-0812">Transmembrane</keyword>
<feature type="transmembrane region" description="Helical" evidence="2">
    <location>
        <begin position="373"/>
        <end position="392"/>
    </location>
</feature>
<organism evidence="3 4">
    <name type="scientific">Micromonospora narathiwatensis</name>
    <dbReference type="NCBI Taxonomy" id="299146"/>
    <lineage>
        <taxon>Bacteria</taxon>
        <taxon>Bacillati</taxon>
        <taxon>Actinomycetota</taxon>
        <taxon>Actinomycetes</taxon>
        <taxon>Micromonosporales</taxon>
        <taxon>Micromonosporaceae</taxon>
        <taxon>Micromonospora</taxon>
    </lineage>
</organism>
<feature type="transmembrane region" description="Helical" evidence="2">
    <location>
        <begin position="478"/>
        <end position="498"/>
    </location>
</feature>
<reference evidence="3 4" key="1">
    <citation type="submission" date="2016-06" db="EMBL/GenBank/DDBJ databases">
        <authorList>
            <person name="Kjaerup R.B."/>
            <person name="Dalgaard T.S."/>
            <person name="Juul-Madsen H.R."/>
        </authorList>
    </citation>
    <scope>NUCLEOTIDE SEQUENCE [LARGE SCALE GENOMIC DNA]</scope>
    <source>
        <strain evidence="3 4">DSM 45248</strain>
    </source>
</reference>
<feature type="region of interest" description="Disordered" evidence="1">
    <location>
        <begin position="757"/>
        <end position="781"/>
    </location>
</feature>
<dbReference type="AlphaFoldDB" id="A0A1A9AFD4"/>
<gene>
    <name evidence="3" type="ORF">GA0070621_5718</name>
</gene>
<accession>A0A1A9AFD4</accession>
<keyword evidence="2" id="KW-0472">Membrane</keyword>
<dbReference type="Pfam" id="PF13687">
    <property type="entry name" value="DUF4153"/>
    <property type="match status" value="1"/>
</dbReference>
<feature type="transmembrane region" description="Helical" evidence="2">
    <location>
        <begin position="631"/>
        <end position="652"/>
    </location>
</feature>
<dbReference type="InterPro" id="IPR025291">
    <property type="entry name" value="DUF4153"/>
</dbReference>
<feature type="compositionally biased region" description="Basic and acidic residues" evidence="1">
    <location>
        <begin position="764"/>
        <end position="781"/>
    </location>
</feature>
<name>A0A1A9AFD4_9ACTN</name>
<evidence type="ECO:0000313" key="3">
    <source>
        <dbReference type="EMBL" id="SBT54815.1"/>
    </source>
</evidence>
<feature type="transmembrane region" description="Helical" evidence="2">
    <location>
        <begin position="658"/>
        <end position="677"/>
    </location>
</feature>
<dbReference type="EMBL" id="LT594324">
    <property type="protein sequence ID" value="SBT54815.1"/>
    <property type="molecule type" value="Genomic_DNA"/>
</dbReference>
<feature type="transmembrane region" description="Helical" evidence="2">
    <location>
        <begin position="350"/>
        <end position="367"/>
    </location>
</feature>
<evidence type="ECO:0000313" key="4">
    <source>
        <dbReference type="Proteomes" id="UP000198765"/>
    </source>
</evidence>